<keyword evidence="2 7" id="KW-0444">Lipid biosynthesis</keyword>
<organism evidence="10 11">
    <name type="scientific">Actinoallomurus spadix</name>
    <dbReference type="NCBI Taxonomy" id="79912"/>
    <lineage>
        <taxon>Bacteria</taxon>
        <taxon>Bacillati</taxon>
        <taxon>Actinomycetota</taxon>
        <taxon>Actinomycetes</taxon>
        <taxon>Streptosporangiales</taxon>
        <taxon>Thermomonosporaceae</taxon>
        <taxon>Actinoallomurus</taxon>
    </lineage>
</organism>
<accession>A0ABN0XUQ7</accession>
<evidence type="ECO:0000256" key="5">
    <source>
        <dbReference type="ARBA" id="ARBA00023098"/>
    </source>
</evidence>
<proteinExistence type="inferred from homology"/>
<evidence type="ECO:0000256" key="6">
    <source>
        <dbReference type="ARBA" id="ARBA00023160"/>
    </source>
</evidence>
<dbReference type="HAMAP" id="MF_01217">
    <property type="entry name" value="Acyl_carrier"/>
    <property type="match status" value="1"/>
</dbReference>
<evidence type="ECO:0000256" key="1">
    <source>
        <dbReference type="ARBA" id="ARBA00022450"/>
    </source>
</evidence>
<dbReference type="SUPFAM" id="SSF47336">
    <property type="entry name" value="ACP-like"/>
    <property type="match status" value="1"/>
</dbReference>
<keyword evidence="7" id="KW-0963">Cytoplasm</keyword>
<evidence type="ECO:0000256" key="4">
    <source>
        <dbReference type="ARBA" id="ARBA00022832"/>
    </source>
</evidence>
<feature type="compositionally biased region" description="Low complexity" evidence="8">
    <location>
        <begin position="26"/>
        <end position="39"/>
    </location>
</feature>
<gene>
    <name evidence="7" type="primary">acpP</name>
    <name evidence="10" type="ORF">GCM10010151_74370</name>
</gene>
<evidence type="ECO:0000313" key="10">
    <source>
        <dbReference type="EMBL" id="GAA0373423.1"/>
    </source>
</evidence>
<dbReference type="InterPro" id="IPR003231">
    <property type="entry name" value="ACP"/>
</dbReference>
<dbReference type="Pfam" id="PF00550">
    <property type="entry name" value="PP-binding"/>
    <property type="match status" value="1"/>
</dbReference>
<evidence type="ECO:0000259" key="9">
    <source>
        <dbReference type="PROSITE" id="PS50075"/>
    </source>
</evidence>
<keyword evidence="4 7" id="KW-0276">Fatty acid metabolism</keyword>
<dbReference type="PANTHER" id="PTHR20863">
    <property type="entry name" value="ACYL CARRIER PROTEIN"/>
    <property type="match status" value="1"/>
</dbReference>
<keyword evidence="5 7" id="KW-0443">Lipid metabolism</keyword>
<evidence type="ECO:0000256" key="2">
    <source>
        <dbReference type="ARBA" id="ARBA00022516"/>
    </source>
</evidence>
<feature type="region of interest" description="Disordered" evidence="8">
    <location>
        <begin position="1"/>
        <end position="81"/>
    </location>
</feature>
<feature type="domain" description="Carrier" evidence="9">
    <location>
        <begin position="84"/>
        <end position="159"/>
    </location>
</feature>
<comment type="pathway">
    <text evidence="7">Lipid metabolism; fatty acid biosynthesis.</text>
</comment>
<dbReference type="PANTHER" id="PTHR20863:SF76">
    <property type="entry name" value="CARRIER DOMAIN-CONTAINING PROTEIN"/>
    <property type="match status" value="1"/>
</dbReference>
<protein>
    <recommendedName>
        <fullName evidence="7">Acyl carrier protein</fullName>
        <shortName evidence="7">ACP</shortName>
    </recommendedName>
</protein>
<comment type="function">
    <text evidence="7">Carrier of the growing fatty acid chain in fatty acid biosynthesis.</text>
</comment>
<evidence type="ECO:0000256" key="8">
    <source>
        <dbReference type="SAM" id="MobiDB-lite"/>
    </source>
</evidence>
<dbReference type="EMBL" id="BAAABM010000076">
    <property type="protein sequence ID" value="GAA0373423.1"/>
    <property type="molecule type" value="Genomic_DNA"/>
</dbReference>
<keyword evidence="11" id="KW-1185">Reference proteome</keyword>
<comment type="caution">
    <text evidence="10">The sequence shown here is derived from an EMBL/GenBank/DDBJ whole genome shotgun (WGS) entry which is preliminary data.</text>
</comment>
<evidence type="ECO:0000256" key="3">
    <source>
        <dbReference type="ARBA" id="ARBA00022553"/>
    </source>
</evidence>
<dbReference type="Proteomes" id="UP001501822">
    <property type="component" value="Unassembled WGS sequence"/>
</dbReference>
<reference evidence="10 11" key="1">
    <citation type="journal article" date="2019" name="Int. J. Syst. Evol. Microbiol.">
        <title>The Global Catalogue of Microorganisms (GCM) 10K type strain sequencing project: providing services to taxonomists for standard genome sequencing and annotation.</title>
        <authorList>
            <consortium name="The Broad Institute Genomics Platform"/>
            <consortium name="The Broad Institute Genome Sequencing Center for Infectious Disease"/>
            <person name="Wu L."/>
            <person name="Ma J."/>
        </authorList>
    </citation>
    <scope>NUCLEOTIDE SEQUENCE [LARGE SCALE GENOMIC DNA]</scope>
    <source>
        <strain evidence="10 11">JCM 3146</strain>
    </source>
</reference>
<comment type="PTM">
    <text evidence="7">4'-phosphopantetheine is transferred from CoA to a specific serine of apo-ACP by AcpS. This modification is essential for activity because fatty acids are bound in thioester linkage to the sulfhydryl of the prosthetic group.</text>
</comment>
<keyword evidence="6 7" id="KW-0275">Fatty acid biosynthesis</keyword>
<sequence>MSVPGPAGSPGGGAAPVVPPPGGGAAAVVPSPGDHAVPVTRPPGGTPPDLRSGPTGSRPTGSRRPERPTTQKGPLPMADQLAPRLDKEDLRLLIAEVLDVDVAEVTDDAHFVDDLEVDSLMALEITVRLEKEYGVRMQEEELESIRTMRSTYDLIERKLRETS</sequence>
<keyword evidence="1 7" id="KW-0596">Phosphopantetheine</keyword>
<keyword evidence="3 7" id="KW-0597">Phosphoprotein</keyword>
<comment type="similarity">
    <text evidence="7">Belongs to the acyl carrier protein (ACP) family.</text>
</comment>
<comment type="subcellular location">
    <subcellularLocation>
        <location evidence="7">Cytoplasm</location>
    </subcellularLocation>
</comment>
<feature type="modified residue" description="O-(pantetheine 4'-phosphoryl)serine" evidence="7">
    <location>
        <position position="119"/>
    </location>
</feature>
<evidence type="ECO:0000256" key="7">
    <source>
        <dbReference type="HAMAP-Rule" id="MF_01217"/>
    </source>
</evidence>
<dbReference type="InterPro" id="IPR009081">
    <property type="entry name" value="PP-bd_ACP"/>
</dbReference>
<name>A0ABN0XUQ7_9ACTN</name>
<dbReference type="Gene3D" id="1.10.1200.10">
    <property type="entry name" value="ACP-like"/>
    <property type="match status" value="1"/>
</dbReference>
<dbReference type="PROSITE" id="PS50075">
    <property type="entry name" value="CARRIER"/>
    <property type="match status" value="1"/>
</dbReference>
<dbReference type="InterPro" id="IPR036736">
    <property type="entry name" value="ACP-like_sf"/>
</dbReference>
<evidence type="ECO:0000313" key="11">
    <source>
        <dbReference type="Proteomes" id="UP001501822"/>
    </source>
</evidence>